<evidence type="ECO:0000313" key="5">
    <source>
        <dbReference type="Proteomes" id="UP001174909"/>
    </source>
</evidence>
<keyword evidence="5" id="KW-1185">Reference proteome</keyword>
<proteinExistence type="predicted"/>
<feature type="compositionally biased region" description="Low complexity" evidence="1">
    <location>
        <begin position="270"/>
        <end position="304"/>
    </location>
</feature>
<feature type="region of interest" description="Disordered" evidence="1">
    <location>
        <begin position="244"/>
        <end position="309"/>
    </location>
</feature>
<keyword evidence="2" id="KW-0472">Membrane</keyword>
<reference evidence="4" key="1">
    <citation type="submission" date="2023-03" db="EMBL/GenBank/DDBJ databases">
        <authorList>
            <person name="Steffen K."/>
            <person name="Cardenas P."/>
        </authorList>
    </citation>
    <scope>NUCLEOTIDE SEQUENCE</scope>
</reference>
<evidence type="ECO:0000256" key="3">
    <source>
        <dbReference type="SAM" id="SignalP"/>
    </source>
</evidence>
<evidence type="ECO:0000313" key="4">
    <source>
        <dbReference type="EMBL" id="CAI8023437.1"/>
    </source>
</evidence>
<feature type="region of interest" description="Disordered" evidence="1">
    <location>
        <begin position="366"/>
        <end position="463"/>
    </location>
</feature>
<feature type="signal peptide" evidence="3">
    <location>
        <begin position="1"/>
        <end position="21"/>
    </location>
</feature>
<sequence>MEPASRHSLLLFPFFLTLCCAVRTLEAAGGCSWKVKWVDYGGGPKDIACKDSRRTWWARNTAAHGELTDCATLQADEWTLSTDGCTESCPVHADRETSSLEYCCTSGPGANPADVPANQRDCYYIAVCPLIMSATIVPSGGQLLAGHRASLYLSLISRPLPTSQPRFHNQIGPSLSSIPVRSDNYTNYLNATAAYTFTVPAEGKVYMNLNGISAPDGAGCGPLRSSGVVAEYYLPIIGDSVAEPDPSPQCDCSPPLPTHSAEQSSAGHVSLTPSPSSSPSFSSSPSPSPSISSTPLPTTTKSISALSDTDCDEKRTGVVVWLGMGLGISLMFLVGAVVFAAWATVRVCRLKRKLRQFVAPVSKEGGLNAEVKPPLPIGFSSPPLTHTATPSSPPPPLPSSSPPPSRSSSFPPPPNEHTHHNSSESSVDSGKAPSDTELYSIPFQNETSPRSTHCTSPDTSAKRQLSLHTPAAAVSPGHVVSTASSSVVDLQTVDHMTSVHCVCYQHEGTEKYAFINGQMYRREDEEVNLDESLNIGSPRVI</sequence>
<protein>
    <submittedName>
        <fullName evidence="4">Uncharacterized protein</fullName>
    </submittedName>
</protein>
<dbReference type="EMBL" id="CASHTH010002007">
    <property type="protein sequence ID" value="CAI8023437.1"/>
    <property type="molecule type" value="Genomic_DNA"/>
</dbReference>
<feature type="transmembrane region" description="Helical" evidence="2">
    <location>
        <begin position="318"/>
        <end position="345"/>
    </location>
</feature>
<dbReference type="AlphaFoldDB" id="A0AA35S6K7"/>
<gene>
    <name evidence="4" type="ORF">GBAR_LOCUS13700</name>
</gene>
<keyword evidence="2" id="KW-1133">Transmembrane helix</keyword>
<name>A0AA35S6K7_GEOBA</name>
<keyword evidence="3" id="KW-0732">Signal</keyword>
<accession>A0AA35S6K7</accession>
<dbReference type="Proteomes" id="UP001174909">
    <property type="component" value="Unassembled WGS sequence"/>
</dbReference>
<evidence type="ECO:0000256" key="2">
    <source>
        <dbReference type="SAM" id="Phobius"/>
    </source>
</evidence>
<organism evidence="4 5">
    <name type="scientific">Geodia barretti</name>
    <name type="common">Barrett's horny sponge</name>
    <dbReference type="NCBI Taxonomy" id="519541"/>
    <lineage>
        <taxon>Eukaryota</taxon>
        <taxon>Metazoa</taxon>
        <taxon>Porifera</taxon>
        <taxon>Demospongiae</taxon>
        <taxon>Heteroscleromorpha</taxon>
        <taxon>Tetractinellida</taxon>
        <taxon>Astrophorina</taxon>
        <taxon>Geodiidae</taxon>
        <taxon>Geodia</taxon>
    </lineage>
</organism>
<feature type="compositionally biased region" description="Pro residues" evidence="1">
    <location>
        <begin position="391"/>
        <end position="415"/>
    </location>
</feature>
<feature type="compositionally biased region" description="Low complexity" evidence="1">
    <location>
        <begin position="380"/>
        <end position="390"/>
    </location>
</feature>
<feature type="compositionally biased region" description="Polar residues" evidence="1">
    <location>
        <begin position="442"/>
        <end position="463"/>
    </location>
</feature>
<comment type="caution">
    <text evidence="4">The sequence shown here is derived from an EMBL/GenBank/DDBJ whole genome shotgun (WGS) entry which is preliminary data.</text>
</comment>
<keyword evidence="2" id="KW-0812">Transmembrane</keyword>
<feature type="chain" id="PRO_5041463040" evidence="3">
    <location>
        <begin position="22"/>
        <end position="541"/>
    </location>
</feature>
<evidence type="ECO:0000256" key="1">
    <source>
        <dbReference type="SAM" id="MobiDB-lite"/>
    </source>
</evidence>